<dbReference type="Proteomes" id="UP000276103">
    <property type="component" value="Unassembled WGS sequence"/>
</dbReference>
<dbReference type="RefSeq" id="WP_127054740.1">
    <property type="nucleotide sequence ID" value="NZ_RSCM01000009.1"/>
</dbReference>
<comment type="caution">
    <text evidence="1">The sequence shown here is derived from an EMBL/GenBank/DDBJ whole genome shotgun (WGS) entry which is preliminary data.</text>
</comment>
<sequence>MYSNFIDLDELIVLCRDKSTKKFIQESVACYRAGAYRSCIVSTWNAVVFDFIHKLRQLENGEASNLLKDFENKSSQSDYKGLWEWESKMLDHARTKFELISSVEQMDLERLFKDRSRCAHPSMTSIEEPFEATAELARYHLRSAVIHFLQYPPVQGKAAKKRIWEDIALSTFPKKPEEAAKVFQNGPLANPRFNLIKEVVNGLTANLLGKDLPNDERERQFSALNAVSILHHKDTVKILNDKLSDTILKQVQLSEENWGKVIIYLTKFTAWESLSQDCQIHAQEFIKGLNVNKELYLEDEESGKRDFLNHDRILLTAIHIDFLKESVINNLKNNHLDQLLHLKRYATDYLNDDVIKKELEKILQEQKGFSKRVSTIVDKFTKSNSYAQAISNAVELDQIIFSLSDEQRQAILNAFCDNHQINGGTKYRDVIDVIKSIFQEDRKQKGYCDSYWLDFRKKIENLNNSHIEILIHVIDSYSKEVEVK</sequence>
<evidence type="ECO:0000313" key="2">
    <source>
        <dbReference type="Proteomes" id="UP000276103"/>
    </source>
</evidence>
<dbReference type="AlphaFoldDB" id="A0A433UP67"/>
<dbReference type="OrthoDB" id="8781389at2"/>
<reference evidence="1 2" key="1">
    <citation type="journal article" date="2019" name="Genome Biol. Evol.">
        <title>Day and night: Metabolic profiles and evolutionary relationships of six axenic non-marine cyanobacteria.</title>
        <authorList>
            <person name="Will S.E."/>
            <person name="Henke P."/>
            <person name="Boedeker C."/>
            <person name="Huang S."/>
            <person name="Brinkmann H."/>
            <person name="Rohde M."/>
            <person name="Jarek M."/>
            <person name="Friedl T."/>
            <person name="Seufert S."/>
            <person name="Schumacher M."/>
            <person name="Overmann J."/>
            <person name="Neumann-Schaal M."/>
            <person name="Petersen J."/>
        </authorList>
    </citation>
    <scope>NUCLEOTIDE SEQUENCE [LARGE SCALE GENOMIC DNA]</scope>
    <source>
        <strain evidence="1 2">SAG 1403-4b</strain>
    </source>
</reference>
<name>A0A433UP67_ANAVA</name>
<keyword evidence="2" id="KW-1185">Reference proteome</keyword>
<evidence type="ECO:0000313" key="1">
    <source>
        <dbReference type="EMBL" id="RUS95643.1"/>
    </source>
</evidence>
<accession>A0A433UP67</accession>
<dbReference type="EMBL" id="RSCM01000009">
    <property type="protein sequence ID" value="RUS95643.1"/>
    <property type="molecule type" value="Genomic_DNA"/>
</dbReference>
<protein>
    <submittedName>
        <fullName evidence="1">Uncharacterized protein</fullName>
    </submittedName>
</protein>
<proteinExistence type="predicted"/>
<gene>
    <name evidence="1" type="ORF">DSM107003_28190</name>
</gene>
<organism evidence="1 2">
    <name type="scientific">Trichormus variabilis SAG 1403-4b</name>
    <dbReference type="NCBI Taxonomy" id="447716"/>
    <lineage>
        <taxon>Bacteria</taxon>
        <taxon>Bacillati</taxon>
        <taxon>Cyanobacteriota</taxon>
        <taxon>Cyanophyceae</taxon>
        <taxon>Nostocales</taxon>
        <taxon>Nostocaceae</taxon>
        <taxon>Trichormus</taxon>
    </lineage>
</organism>